<dbReference type="PROSITE" id="PS50831">
    <property type="entry name" value="SOHO"/>
    <property type="match status" value="1"/>
</dbReference>
<dbReference type="SUPFAM" id="SSF50044">
    <property type="entry name" value="SH3-domain"/>
    <property type="match status" value="3"/>
</dbReference>
<dbReference type="SMART" id="SM00326">
    <property type="entry name" value="SH3"/>
    <property type="match status" value="3"/>
</dbReference>
<evidence type="ECO:0000256" key="10">
    <source>
        <dbReference type="ARBA" id="ARBA00023136"/>
    </source>
</evidence>
<dbReference type="GO" id="GO:0005634">
    <property type="term" value="C:nucleus"/>
    <property type="evidence" value="ECO:0007669"/>
    <property type="project" value="TreeGrafter"/>
</dbReference>
<reference evidence="15 17" key="1">
    <citation type="journal article" date="2020" name="Nature">
        <title>Six reference-quality genomes reveal evolution of bat adaptations.</title>
        <authorList>
            <person name="Jebb D."/>
            <person name="Huang Z."/>
            <person name="Pippel M."/>
            <person name="Hughes G.M."/>
            <person name="Lavrichenko K."/>
            <person name="Devanna P."/>
            <person name="Winkler S."/>
            <person name="Jermiin L.S."/>
            <person name="Skirmuntt E.C."/>
            <person name="Katzourakis A."/>
            <person name="Burkitt-Gray L."/>
            <person name="Ray D.A."/>
            <person name="Sullivan K.A.M."/>
            <person name="Roscito J.G."/>
            <person name="Kirilenko B.M."/>
            <person name="Davalos L.M."/>
            <person name="Corthals A.P."/>
            <person name="Power M.L."/>
            <person name="Jones G."/>
            <person name="Ransome R.D."/>
            <person name="Dechmann D.K.N."/>
            <person name="Locatelli A.G."/>
            <person name="Puechmaille S.J."/>
            <person name="Fedrigo O."/>
            <person name="Jarvis E.D."/>
            <person name="Hiller M."/>
            <person name="Vernes S.C."/>
            <person name="Myers E.W."/>
            <person name="Teeling E.C."/>
        </authorList>
    </citation>
    <scope>NUCLEOTIDE SEQUENCE [LARGE SCALE GENOMIC DNA]</scope>
    <source>
        <strain evidence="15">Bat1K_MPI-CBG_1</strain>
    </source>
</reference>
<dbReference type="Pfam" id="PF14604">
    <property type="entry name" value="SH3_9"/>
    <property type="match status" value="1"/>
</dbReference>
<keyword evidence="10" id="KW-0472">Membrane</keyword>
<keyword evidence="9" id="KW-0965">Cell junction</keyword>
<evidence type="ECO:0000256" key="8">
    <source>
        <dbReference type="ARBA" id="ARBA00022737"/>
    </source>
</evidence>
<protein>
    <submittedName>
        <fullName evidence="15">Sorbin and SH3 domain containing 1</fullName>
    </submittedName>
    <submittedName>
        <fullName evidence="18">Sorbin and SH3 domain-containing protein 1 isoform X27</fullName>
    </submittedName>
</protein>
<dbReference type="GO" id="GO:0005886">
    <property type="term" value="C:plasma membrane"/>
    <property type="evidence" value="ECO:0007669"/>
    <property type="project" value="UniProtKB-SubCell"/>
</dbReference>
<dbReference type="CDD" id="cd11916">
    <property type="entry name" value="SH3_Sorbs1_3"/>
    <property type="match status" value="1"/>
</dbReference>
<feature type="region of interest" description="Disordered" evidence="12">
    <location>
        <begin position="75"/>
        <end position="182"/>
    </location>
</feature>
<evidence type="ECO:0000256" key="9">
    <source>
        <dbReference type="ARBA" id="ARBA00022949"/>
    </source>
</evidence>
<keyword evidence="6" id="KW-0963">Cytoplasm</keyword>
<dbReference type="GO" id="GO:0005925">
    <property type="term" value="C:focal adhesion"/>
    <property type="evidence" value="ECO:0007669"/>
    <property type="project" value="UniProtKB-SubCell"/>
</dbReference>
<dbReference type="FunFam" id="2.30.30.40:FF:000001">
    <property type="entry name" value="Sorbin and SH3 domain-containing protein 1 isoform 2"/>
    <property type="match status" value="1"/>
</dbReference>
<evidence type="ECO:0000256" key="6">
    <source>
        <dbReference type="ARBA" id="ARBA00022490"/>
    </source>
</evidence>
<feature type="region of interest" description="Disordered" evidence="12">
    <location>
        <begin position="1"/>
        <end position="30"/>
    </location>
</feature>
<reference evidence="18" key="2">
    <citation type="submission" date="2025-04" db="UniProtKB">
        <authorList>
            <consortium name="RefSeq"/>
        </authorList>
    </citation>
    <scope>IDENTIFICATION</scope>
    <source>
        <tissue evidence="18">Muscle</tissue>
    </source>
</reference>
<dbReference type="AlphaFoldDB" id="A0A7E6DW05"/>
<dbReference type="RefSeq" id="XP_035882940.1">
    <property type="nucleotide sequence ID" value="XM_036027047.1"/>
</dbReference>
<evidence type="ECO:0000313" key="18">
    <source>
        <dbReference type="RefSeq" id="XP_035882940.1"/>
    </source>
</evidence>
<feature type="domain" description="SH3" evidence="13">
    <location>
        <begin position="541"/>
        <end position="600"/>
    </location>
</feature>
<keyword evidence="16" id="KW-1185">Reference proteome</keyword>
<dbReference type="Gene3D" id="2.30.30.40">
    <property type="entry name" value="SH3 Domains"/>
    <property type="match status" value="3"/>
</dbReference>
<dbReference type="InterPro" id="IPR035610">
    <property type="entry name" value="SORBS1_SH3_1"/>
</dbReference>
<dbReference type="PRINTS" id="PR00452">
    <property type="entry name" value="SH3DOMAIN"/>
</dbReference>
<keyword evidence="7" id="KW-0597">Phosphoprotein</keyword>
<dbReference type="GeneID" id="114497056"/>
<keyword evidence="4 11" id="KW-0728">SH3 domain</keyword>
<dbReference type="CDD" id="cd11919">
    <property type="entry name" value="SH3_Sorbs1_1"/>
    <property type="match status" value="1"/>
</dbReference>
<proteinExistence type="predicted"/>
<feature type="compositionally biased region" description="Basic and acidic residues" evidence="12">
    <location>
        <begin position="209"/>
        <end position="219"/>
    </location>
</feature>
<name>A0A7E6DW05_9CHIR</name>
<evidence type="ECO:0000313" key="16">
    <source>
        <dbReference type="Proteomes" id="UP000504628"/>
    </source>
</evidence>
<dbReference type="Pfam" id="PF02208">
    <property type="entry name" value="Sorb"/>
    <property type="match status" value="1"/>
</dbReference>
<dbReference type="InterPro" id="IPR003127">
    <property type="entry name" value="SoHo_dom"/>
</dbReference>
<feature type="compositionally biased region" description="Low complexity" evidence="12">
    <location>
        <begin position="77"/>
        <end position="90"/>
    </location>
</feature>
<dbReference type="Proteomes" id="UP000504628">
    <property type="component" value="Chromosome 5"/>
</dbReference>
<feature type="compositionally biased region" description="Polar residues" evidence="12">
    <location>
        <begin position="115"/>
        <end position="129"/>
    </location>
</feature>
<dbReference type="CDD" id="cd11922">
    <property type="entry name" value="SH3_Sorbs1_2"/>
    <property type="match status" value="1"/>
</dbReference>
<feature type="compositionally biased region" description="Polar residues" evidence="12">
    <location>
        <begin position="373"/>
        <end position="393"/>
    </location>
</feature>
<dbReference type="GO" id="GO:0005737">
    <property type="term" value="C:cytoplasm"/>
    <property type="evidence" value="ECO:0007669"/>
    <property type="project" value="UniProtKB-SubCell"/>
</dbReference>
<evidence type="ECO:0000259" key="13">
    <source>
        <dbReference type="PROSITE" id="PS50002"/>
    </source>
</evidence>
<feature type="domain" description="SH3" evidence="13">
    <location>
        <begin position="615"/>
        <end position="676"/>
    </location>
</feature>
<feature type="region of interest" description="Disordered" evidence="12">
    <location>
        <begin position="690"/>
        <end position="717"/>
    </location>
</feature>
<feature type="compositionally biased region" description="Basic and acidic residues" evidence="12">
    <location>
        <begin position="232"/>
        <end position="243"/>
    </location>
</feature>
<evidence type="ECO:0000313" key="17">
    <source>
        <dbReference type="Proteomes" id="UP000664940"/>
    </source>
</evidence>
<dbReference type="CTD" id="10580"/>
<evidence type="ECO:0000256" key="4">
    <source>
        <dbReference type="ARBA" id="ARBA00022443"/>
    </source>
</evidence>
<feature type="compositionally biased region" description="Basic and acidic residues" evidence="12">
    <location>
        <begin position="342"/>
        <end position="366"/>
    </location>
</feature>
<dbReference type="Pfam" id="PF00018">
    <property type="entry name" value="SH3_1"/>
    <property type="match status" value="1"/>
</dbReference>
<sequence length="782" mass="87214">MSSECDVGASKAVVNGLAPGSNGQDRAAADPLRARSISAVKIIPVKTVKSSSGLVFPSDMDPTKVCTGKGAVTLRASSSYRDTPSSSPVSPQEAPQQESKPVLESESPSADEWRPSSNADANGNAQPSSLAAKGYRSVHPNLPSDKPQDPSPLLDEVSPSRAGTDSHTFAPVSKPSSAYPSTTIVNPTIVLLQHNREQQKRLSSLSDPASERRVGERDSAPAQEKPTSAGRTTEKKAKDDSRRVVKSAQDLSDVSMDEVGIPLRNTERSKDWYKTMFKQIHKLNRDDDSDLYSPRYSFSEDTKSPLSVPRSKSEMNYIDGEKVVKRSATLPLPARSSSLKSSPERNDWEPPDKKVDTRKYRAEPKSIYEYQPGKSSVLTNEKMSSAVSPTPEISSEPPGYIYSSNFHAVKRESDGAPGDLGSLENERQIYKSVLEGGDIPLQGLSGLKRPSSSASTKDSESPRHFIPADYLESTEEFIRRRHDDKEKLLADQRRLKREQEEADIAARRHTGVIPTHHQFITNERFGDLLNIDDTAKRKSGSEMRPARAKFDFKAQTLKELPLQKGDIVYIYKQIDQNWYEGEHHGRVGIFPRTYIELLPPAEKAQPKKLPPVQILEYGEAIAKFNFNGDTQVEMSFRKGERITLLRQVDENWYEGRIPGTSRQGIFPITYVDVIKRPLVKNPVDYIDLPYSSSPSRSTTASPQQPQAQQRRVTPDRSQASQDLFSYQALYSYIPQNDDELELRDGDIVDVMEKCDDGWFVGTSRRTRQFGTFPGNYVKPLYL</sequence>
<dbReference type="EMBL" id="JABVXQ010000005">
    <property type="protein sequence ID" value="KAF6111564.1"/>
    <property type="molecule type" value="Genomic_DNA"/>
</dbReference>
<comment type="subcellular location">
    <subcellularLocation>
        <location evidence="2">Cell junction</location>
        <location evidence="2">Focal adhesion</location>
    </subcellularLocation>
    <subcellularLocation>
        <location evidence="1">Cell membrane</location>
    </subcellularLocation>
    <subcellularLocation>
        <location evidence="3">Cytoplasm</location>
    </subcellularLocation>
</comment>
<feature type="region of interest" description="Disordered" evidence="12">
    <location>
        <begin position="440"/>
        <end position="465"/>
    </location>
</feature>
<dbReference type="PRINTS" id="PR00499">
    <property type="entry name" value="P67PHOX"/>
</dbReference>
<dbReference type="InterPro" id="IPR035611">
    <property type="entry name" value="SORBS1_SH3_2"/>
</dbReference>
<feature type="compositionally biased region" description="Low complexity" evidence="12">
    <location>
        <begin position="691"/>
        <end position="711"/>
    </location>
</feature>
<dbReference type="GO" id="GO:0031589">
    <property type="term" value="P:cell-substrate adhesion"/>
    <property type="evidence" value="ECO:0007669"/>
    <property type="project" value="TreeGrafter"/>
</dbReference>
<dbReference type="PROSITE" id="PS50002">
    <property type="entry name" value="SH3"/>
    <property type="match status" value="3"/>
</dbReference>
<dbReference type="InterPro" id="IPR001452">
    <property type="entry name" value="SH3_domain"/>
</dbReference>
<feature type="domain" description="SoHo" evidence="14">
    <location>
        <begin position="244"/>
        <end position="301"/>
    </location>
</feature>
<dbReference type="Proteomes" id="UP000664940">
    <property type="component" value="Unassembled WGS sequence"/>
</dbReference>
<dbReference type="InterPro" id="IPR036028">
    <property type="entry name" value="SH3-like_dom_sf"/>
</dbReference>
<dbReference type="PANTHER" id="PTHR14167">
    <property type="entry name" value="SH3 DOMAIN-CONTAINING"/>
    <property type="match status" value="1"/>
</dbReference>
<evidence type="ECO:0000256" key="5">
    <source>
        <dbReference type="ARBA" id="ARBA00022475"/>
    </source>
</evidence>
<dbReference type="FunFam" id="2.30.30.40:FF:000003">
    <property type="entry name" value="Sorbin and SH3 domain-containing protein 1 isoform 2"/>
    <property type="match status" value="1"/>
</dbReference>
<feature type="region of interest" description="Disordered" evidence="12">
    <location>
        <begin position="195"/>
        <end position="251"/>
    </location>
</feature>
<dbReference type="InterPro" id="IPR035606">
    <property type="entry name" value="SORBS1_SH3"/>
</dbReference>
<evidence type="ECO:0000313" key="15">
    <source>
        <dbReference type="EMBL" id="KAF6111564.1"/>
    </source>
</evidence>
<feature type="domain" description="SH3" evidence="13">
    <location>
        <begin position="721"/>
        <end position="782"/>
    </location>
</feature>
<dbReference type="InterPro" id="IPR050384">
    <property type="entry name" value="Endophilin_SH3RF"/>
</dbReference>
<keyword evidence="5" id="KW-1003">Cell membrane</keyword>
<dbReference type="Pfam" id="PF07653">
    <property type="entry name" value="SH3_2"/>
    <property type="match status" value="1"/>
</dbReference>
<organism evidence="16 18">
    <name type="scientific">Phyllostomus discolor</name>
    <name type="common">pale spear-nosed bat</name>
    <dbReference type="NCBI Taxonomy" id="89673"/>
    <lineage>
        <taxon>Eukaryota</taxon>
        <taxon>Metazoa</taxon>
        <taxon>Chordata</taxon>
        <taxon>Craniata</taxon>
        <taxon>Vertebrata</taxon>
        <taxon>Euteleostomi</taxon>
        <taxon>Mammalia</taxon>
        <taxon>Eutheria</taxon>
        <taxon>Laurasiatheria</taxon>
        <taxon>Chiroptera</taxon>
        <taxon>Yangochiroptera</taxon>
        <taxon>Phyllostomidae</taxon>
        <taxon>Phyllostominae</taxon>
        <taxon>Phyllostomus</taxon>
    </lineage>
</organism>
<feature type="region of interest" description="Disordered" evidence="12">
    <location>
        <begin position="327"/>
        <end position="399"/>
    </location>
</feature>
<keyword evidence="8" id="KW-0677">Repeat</keyword>
<evidence type="ECO:0000259" key="14">
    <source>
        <dbReference type="PROSITE" id="PS50831"/>
    </source>
</evidence>
<feature type="region of interest" description="Disordered" evidence="12">
    <location>
        <begin position="283"/>
        <end position="314"/>
    </location>
</feature>
<accession>A0A7E6DW05</accession>
<evidence type="ECO:0000256" key="12">
    <source>
        <dbReference type="SAM" id="MobiDB-lite"/>
    </source>
</evidence>
<evidence type="ECO:0000256" key="2">
    <source>
        <dbReference type="ARBA" id="ARBA00004246"/>
    </source>
</evidence>
<dbReference type="PANTHER" id="PTHR14167:SF64">
    <property type="entry name" value="SORBIN AND SH3 DOMAIN-CONTAINING PROTEIN 1"/>
    <property type="match status" value="1"/>
</dbReference>
<dbReference type="SMART" id="SM00459">
    <property type="entry name" value="Sorb"/>
    <property type="match status" value="1"/>
</dbReference>
<evidence type="ECO:0000256" key="7">
    <source>
        <dbReference type="ARBA" id="ARBA00022553"/>
    </source>
</evidence>
<dbReference type="FunFam" id="2.30.30.40:FF:000004">
    <property type="entry name" value="Sorbin and SH3 domain-containing protein 1 isoform 2"/>
    <property type="match status" value="1"/>
</dbReference>
<evidence type="ECO:0000256" key="1">
    <source>
        <dbReference type="ARBA" id="ARBA00004236"/>
    </source>
</evidence>
<gene>
    <name evidence="18" type="primary">SORBS1</name>
    <name evidence="15" type="ORF">HJG60_017899</name>
</gene>
<evidence type="ECO:0000256" key="11">
    <source>
        <dbReference type="PROSITE-ProRule" id="PRU00192"/>
    </source>
</evidence>
<evidence type="ECO:0000256" key="3">
    <source>
        <dbReference type="ARBA" id="ARBA00004496"/>
    </source>
</evidence>